<evidence type="ECO:0000313" key="1">
    <source>
        <dbReference type="EMBL" id="BAU99676.1"/>
    </source>
</evidence>
<reference evidence="1 2" key="1">
    <citation type="journal article" date="2016" name="Genome Announc.">
        <title>Complete Genome Sequence of Aurantimicrobium minutum Type Strain KNCT, a Planktonic Ultramicrobacterium Isolated from River Water.</title>
        <authorList>
            <person name="Nakai R."/>
            <person name="Fujisawa T."/>
            <person name="Nakamura Y."/>
            <person name="Nishide H."/>
            <person name="Uchiyama I."/>
            <person name="Baba T."/>
            <person name="Toyoda A."/>
            <person name="Fujiyama A."/>
            <person name="Naganuma T."/>
            <person name="Niki H."/>
        </authorList>
    </citation>
    <scope>NUCLEOTIDE SEQUENCE [LARGE SCALE GENOMIC DNA]</scope>
    <source>
        <strain evidence="1 2">KNC</strain>
    </source>
</reference>
<organism evidence="1 2">
    <name type="scientific">Aurantimicrobium minutum</name>
    <dbReference type="NCBI Taxonomy" id="708131"/>
    <lineage>
        <taxon>Bacteria</taxon>
        <taxon>Bacillati</taxon>
        <taxon>Actinomycetota</taxon>
        <taxon>Actinomycetes</taxon>
        <taxon>Micrococcales</taxon>
        <taxon>Microbacteriaceae</taxon>
        <taxon>Aurantimicrobium</taxon>
    </lineage>
</organism>
<protein>
    <submittedName>
        <fullName evidence="1">Uncharacterized protein</fullName>
    </submittedName>
</protein>
<dbReference type="Proteomes" id="UP000243847">
    <property type="component" value="Chromosome sequence1"/>
</dbReference>
<dbReference type="KEGG" id="amin:AUMI_111340"/>
<dbReference type="EMBL" id="AP017457">
    <property type="protein sequence ID" value="BAU99676.1"/>
    <property type="molecule type" value="Genomic_DNA"/>
</dbReference>
<gene>
    <name evidence="1" type="ORF">AUMI_111340</name>
</gene>
<dbReference type="AlphaFoldDB" id="A0A173LXF9"/>
<proteinExistence type="predicted"/>
<name>A0A173LXF9_9MICO</name>
<accession>A0A173LXF9</accession>
<sequence length="94" mass="10463">MLIMDNSEFVARALRDYLRPLVTENEVQHLDTSIQCGEADAAIFSGISIARHFGIALPPIFREKIIELGVLPMGMDEAILQEFDALPAYWQAAS</sequence>
<evidence type="ECO:0000313" key="2">
    <source>
        <dbReference type="Proteomes" id="UP000243847"/>
    </source>
</evidence>